<dbReference type="Proteomes" id="UP000694892">
    <property type="component" value="Chromosome 5L"/>
</dbReference>
<evidence type="ECO:0000313" key="1">
    <source>
        <dbReference type="EMBL" id="OCT80631.1"/>
    </source>
</evidence>
<evidence type="ECO:0000313" key="2">
    <source>
        <dbReference type="Proteomes" id="UP000694892"/>
    </source>
</evidence>
<reference evidence="2" key="1">
    <citation type="journal article" date="2016" name="Nature">
        <title>Genome evolution in the allotetraploid frog Xenopus laevis.</title>
        <authorList>
            <person name="Session A.M."/>
            <person name="Uno Y."/>
            <person name="Kwon T."/>
            <person name="Chapman J.A."/>
            <person name="Toyoda A."/>
            <person name="Takahashi S."/>
            <person name="Fukui A."/>
            <person name="Hikosaka A."/>
            <person name="Suzuki A."/>
            <person name="Kondo M."/>
            <person name="van Heeringen S.J."/>
            <person name="Quigley I."/>
            <person name="Heinz S."/>
            <person name="Ogino H."/>
            <person name="Ochi H."/>
            <person name="Hellsten U."/>
            <person name="Lyons J.B."/>
            <person name="Simakov O."/>
            <person name="Putnam N."/>
            <person name="Stites J."/>
            <person name="Kuroki Y."/>
            <person name="Tanaka T."/>
            <person name="Michiue T."/>
            <person name="Watanabe M."/>
            <person name="Bogdanovic O."/>
            <person name="Lister R."/>
            <person name="Georgiou G."/>
            <person name="Paranjpe S.S."/>
            <person name="van Kruijsbergen I."/>
            <person name="Shu S."/>
            <person name="Carlson J."/>
            <person name="Kinoshita T."/>
            <person name="Ohta Y."/>
            <person name="Mawaribuchi S."/>
            <person name="Jenkins J."/>
            <person name="Grimwood J."/>
            <person name="Schmutz J."/>
            <person name="Mitros T."/>
            <person name="Mozaffari S.V."/>
            <person name="Suzuki Y."/>
            <person name="Haramoto Y."/>
            <person name="Yamamoto T.S."/>
            <person name="Takagi C."/>
            <person name="Heald R."/>
            <person name="Miller K."/>
            <person name="Haudenschild C."/>
            <person name="Kitzman J."/>
            <person name="Nakayama T."/>
            <person name="Izutsu Y."/>
            <person name="Robert J."/>
            <person name="Fortriede J."/>
            <person name="Burns K."/>
            <person name="Lotay V."/>
            <person name="Karimi K."/>
            <person name="Yasuoka Y."/>
            <person name="Dichmann D.S."/>
            <person name="Flajnik M.F."/>
            <person name="Houston D.W."/>
            <person name="Shendure J."/>
            <person name="DuPasquier L."/>
            <person name="Vize P.D."/>
            <person name="Zorn A.M."/>
            <person name="Ito M."/>
            <person name="Marcotte E.M."/>
            <person name="Wallingford J.B."/>
            <person name="Ito Y."/>
            <person name="Asashima M."/>
            <person name="Ueno N."/>
            <person name="Matsuda Y."/>
            <person name="Veenstra G.J."/>
            <person name="Fujiyama A."/>
            <person name="Harland R.M."/>
            <person name="Taira M."/>
            <person name="Rokhsar D.S."/>
        </authorList>
    </citation>
    <scope>NUCLEOTIDE SEQUENCE [LARGE SCALE GENOMIC DNA]</scope>
    <source>
        <strain evidence="2">J</strain>
    </source>
</reference>
<gene>
    <name evidence="1" type="ORF">XELAEV_180274492mg</name>
</gene>
<dbReference type="AlphaFoldDB" id="A0A974CXK8"/>
<name>A0A974CXK8_XENLA</name>
<sequence>MHRVYHKGGVRVVASSGLNVYGYTAYGRQCNSQTA</sequence>
<feature type="non-terminal residue" evidence="1">
    <location>
        <position position="1"/>
    </location>
</feature>
<accession>A0A974CXK8</accession>
<feature type="non-terminal residue" evidence="1">
    <location>
        <position position="35"/>
    </location>
</feature>
<protein>
    <submittedName>
        <fullName evidence="1">Uncharacterized protein</fullName>
    </submittedName>
</protein>
<proteinExistence type="predicted"/>
<dbReference type="EMBL" id="CM004474">
    <property type="protein sequence ID" value="OCT80631.1"/>
    <property type="molecule type" value="Genomic_DNA"/>
</dbReference>
<organism evidence="1 2">
    <name type="scientific">Xenopus laevis</name>
    <name type="common">African clawed frog</name>
    <dbReference type="NCBI Taxonomy" id="8355"/>
    <lineage>
        <taxon>Eukaryota</taxon>
        <taxon>Metazoa</taxon>
        <taxon>Chordata</taxon>
        <taxon>Craniata</taxon>
        <taxon>Vertebrata</taxon>
        <taxon>Euteleostomi</taxon>
        <taxon>Amphibia</taxon>
        <taxon>Batrachia</taxon>
        <taxon>Anura</taxon>
        <taxon>Pipoidea</taxon>
        <taxon>Pipidae</taxon>
        <taxon>Xenopodinae</taxon>
        <taxon>Xenopus</taxon>
        <taxon>Xenopus</taxon>
    </lineage>
</organism>